<evidence type="ECO:0000313" key="3">
    <source>
        <dbReference type="EMBL" id="TXD32485.1"/>
    </source>
</evidence>
<feature type="domain" description="UspA" evidence="2">
    <location>
        <begin position="151"/>
        <end position="290"/>
    </location>
</feature>
<gene>
    <name evidence="3" type="ORF">FRC96_17480</name>
</gene>
<dbReference type="Pfam" id="PF00582">
    <property type="entry name" value="Usp"/>
    <property type="match status" value="2"/>
</dbReference>
<dbReference type="EMBL" id="VOSL01000128">
    <property type="protein sequence ID" value="TXD32485.1"/>
    <property type="molecule type" value="Genomic_DNA"/>
</dbReference>
<comment type="similarity">
    <text evidence="1">Belongs to the universal stress protein A family.</text>
</comment>
<dbReference type="RefSeq" id="WP_146976350.1">
    <property type="nucleotide sequence ID" value="NZ_VOSL01000128.1"/>
</dbReference>
<proteinExistence type="inferred from homology"/>
<name>A0A5C6WUY8_9DELT</name>
<dbReference type="PANTHER" id="PTHR46268:SF6">
    <property type="entry name" value="UNIVERSAL STRESS PROTEIN UP12"/>
    <property type="match status" value="1"/>
</dbReference>
<dbReference type="InterPro" id="IPR006015">
    <property type="entry name" value="Universal_stress_UspA"/>
</dbReference>
<dbReference type="InterPro" id="IPR014729">
    <property type="entry name" value="Rossmann-like_a/b/a_fold"/>
</dbReference>
<feature type="domain" description="UspA" evidence="2">
    <location>
        <begin position="4"/>
        <end position="139"/>
    </location>
</feature>
<protein>
    <submittedName>
        <fullName evidence="3">Universal stress protein</fullName>
    </submittedName>
</protein>
<evidence type="ECO:0000259" key="2">
    <source>
        <dbReference type="Pfam" id="PF00582"/>
    </source>
</evidence>
<dbReference type="PRINTS" id="PR01438">
    <property type="entry name" value="UNVRSLSTRESS"/>
</dbReference>
<dbReference type="CDD" id="cd00293">
    <property type="entry name" value="USP-like"/>
    <property type="match status" value="2"/>
</dbReference>
<evidence type="ECO:0000256" key="1">
    <source>
        <dbReference type="ARBA" id="ARBA00008791"/>
    </source>
</evidence>
<dbReference type="AlphaFoldDB" id="A0A5C6WUY8"/>
<accession>A0A5C6WUY8</accession>
<dbReference type="Gene3D" id="3.40.50.620">
    <property type="entry name" value="HUPs"/>
    <property type="match status" value="2"/>
</dbReference>
<dbReference type="Proteomes" id="UP000321046">
    <property type="component" value="Unassembled WGS sequence"/>
</dbReference>
<dbReference type="OrthoDB" id="9788959at2"/>
<evidence type="ECO:0000313" key="4">
    <source>
        <dbReference type="Proteomes" id="UP000321046"/>
    </source>
</evidence>
<dbReference type="SUPFAM" id="SSF52402">
    <property type="entry name" value="Adenine nucleotide alpha hydrolases-like"/>
    <property type="match status" value="2"/>
</dbReference>
<dbReference type="InterPro" id="IPR006016">
    <property type="entry name" value="UspA"/>
</dbReference>
<comment type="caution">
    <text evidence="3">The sequence shown here is derived from an EMBL/GenBank/DDBJ whole genome shotgun (WGS) entry which is preliminary data.</text>
</comment>
<sequence length="298" mass="32230">MQGKRVVIGTDLSENAQPAARYALKLGRLLGLEVHVLHVLDVSLKSWKSAFEEVSGAQLRDKLDARIGAWFKEATGESPDGVMLEVGSPMRSTCEMCQKGDVAVLVIGMSGRGAWNKFIFGSTAMELAHTPPCPLVIVHPERDRVEAGMEVALGTDFSERSDRAMEVSVPLIKKFKSPLHLVHAHALSATTVILDTELPEALQSTAIVDWAEEAMDAFIKRHDALLEGVECDAHLLAQSPVAGLREFVESANIDLVVIGHYPADAGRLDRLASVMVKWVQNMNCTTLIVPAPGAVAAH</sequence>
<reference evidence="3 4" key="1">
    <citation type="submission" date="2019-08" db="EMBL/GenBank/DDBJ databases">
        <title>Bradymonadales sp. TMQ2.</title>
        <authorList>
            <person name="Liang Q."/>
        </authorList>
    </citation>
    <scope>NUCLEOTIDE SEQUENCE [LARGE SCALE GENOMIC DNA]</scope>
    <source>
        <strain evidence="3 4">TMQ2</strain>
    </source>
</reference>
<organism evidence="3 4">
    <name type="scientific">Lujinxingia vulgaris</name>
    <dbReference type="NCBI Taxonomy" id="2600176"/>
    <lineage>
        <taxon>Bacteria</taxon>
        <taxon>Deltaproteobacteria</taxon>
        <taxon>Bradymonadales</taxon>
        <taxon>Lujinxingiaceae</taxon>
        <taxon>Lujinxingia</taxon>
    </lineage>
</organism>
<dbReference type="PANTHER" id="PTHR46268">
    <property type="entry name" value="STRESS RESPONSE PROTEIN NHAX"/>
    <property type="match status" value="1"/>
</dbReference>